<dbReference type="AlphaFoldDB" id="A0A858BVM8"/>
<evidence type="ECO:0000313" key="6">
    <source>
        <dbReference type="EMBL" id="QIB69125.1"/>
    </source>
</evidence>
<dbReference type="Proteomes" id="UP000466848">
    <property type="component" value="Chromosome"/>
</dbReference>
<accession>A0A858BVM8</accession>
<feature type="domain" description="Carbohydrate kinase PfkB" evidence="5">
    <location>
        <begin position="2"/>
        <end position="273"/>
    </location>
</feature>
<sequence length="290" mass="32087">MTECVIFGGLLLDKYFEVDELPERGQDGFISREFECVGGCSVNMAVTFNNLGGNAHVVSYIGKDSVGQAILTYMKEHGLSTRYVGEKEGTTGYCLVFLEPDGERTFLTKTGMELGFSRDILSDGLRDIRYAAVTGYFLLNDQAEEIVQVLEEFQQTGGYILFDPSPLVEYIDKELLERLIRISSLLTPNTSEMECIRPWLSAEQVVILKRGQRGGTVYQPSGTFDYLPCKVEAVDTTGAGDSFAAGVLFGIAEGRTLQEAVRLGSETSAITVAINGPHGFWKLEDFYRKR</sequence>
<comment type="similarity">
    <text evidence="1 4">Belongs to the carbohydrate kinase PfkB family.</text>
</comment>
<reference evidence="6 7" key="1">
    <citation type="submission" date="2020-02" db="EMBL/GenBank/DDBJ databases">
        <authorList>
            <person name="Kim Y.B."/>
            <person name="Roh S.W."/>
        </authorList>
    </citation>
    <scope>NUCLEOTIDE SEQUENCE [LARGE SCALE GENOMIC DNA]</scope>
    <source>
        <strain evidence="6 7">DSM 103574</strain>
    </source>
</reference>
<organism evidence="6 7">
    <name type="scientific">Aminipila butyrica</name>
    <dbReference type="NCBI Taxonomy" id="433296"/>
    <lineage>
        <taxon>Bacteria</taxon>
        <taxon>Bacillati</taxon>
        <taxon>Bacillota</taxon>
        <taxon>Clostridia</taxon>
        <taxon>Peptostreptococcales</taxon>
        <taxon>Anaerovoracaceae</taxon>
        <taxon>Aminipila</taxon>
    </lineage>
</organism>
<dbReference type="InterPro" id="IPR011611">
    <property type="entry name" value="PfkB_dom"/>
</dbReference>
<dbReference type="EMBL" id="CP048649">
    <property type="protein sequence ID" value="QIB69125.1"/>
    <property type="molecule type" value="Genomic_DNA"/>
</dbReference>
<dbReference type="InterPro" id="IPR029056">
    <property type="entry name" value="Ribokinase-like"/>
</dbReference>
<dbReference type="InterPro" id="IPR002173">
    <property type="entry name" value="Carboh/pur_kinase_PfkB_CS"/>
</dbReference>
<proteinExistence type="inferred from homology"/>
<dbReference type="GO" id="GO:0006796">
    <property type="term" value="P:phosphate-containing compound metabolic process"/>
    <property type="evidence" value="ECO:0007669"/>
    <property type="project" value="UniProtKB-ARBA"/>
</dbReference>
<dbReference type="GO" id="GO:0016301">
    <property type="term" value="F:kinase activity"/>
    <property type="evidence" value="ECO:0007669"/>
    <property type="project" value="UniProtKB-KW"/>
</dbReference>
<protein>
    <submittedName>
        <fullName evidence="6">Carbohydrate kinase family protein</fullName>
    </submittedName>
</protein>
<evidence type="ECO:0000313" key="7">
    <source>
        <dbReference type="Proteomes" id="UP000466848"/>
    </source>
</evidence>
<keyword evidence="2 4" id="KW-0808">Transferase</keyword>
<dbReference type="Pfam" id="PF00294">
    <property type="entry name" value="PfkB"/>
    <property type="match status" value="1"/>
</dbReference>
<evidence type="ECO:0000256" key="3">
    <source>
        <dbReference type="ARBA" id="ARBA00022777"/>
    </source>
</evidence>
<gene>
    <name evidence="6" type="ORF">Ami103574_07240</name>
</gene>
<dbReference type="InterPro" id="IPR002139">
    <property type="entry name" value="Ribo/fructo_kinase"/>
</dbReference>
<evidence type="ECO:0000256" key="2">
    <source>
        <dbReference type="ARBA" id="ARBA00022679"/>
    </source>
</evidence>
<evidence type="ECO:0000259" key="5">
    <source>
        <dbReference type="Pfam" id="PF00294"/>
    </source>
</evidence>
<evidence type="ECO:0000256" key="4">
    <source>
        <dbReference type="RuleBase" id="RU003704"/>
    </source>
</evidence>
<dbReference type="SUPFAM" id="SSF53613">
    <property type="entry name" value="Ribokinase-like"/>
    <property type="match status" value="1"/>
</dbReference>
<keyword evidence="3 4" id="KW-0418">Kinase</keyword>
<dbReference type="KEGG" id="abut:Ami103574_07240"/>
<dbReference type="Gene3D" id="3.40.1190.20">
    <property type="match status" value="1"/>
</dbReference>
<dbReference type="PRINTS" id="PR00990">
    <property type="entry name" value="RIBOKINASE"/>
</dbReference>
<name>A0A858BVM8_9FIRM</name>
<dbReference type="RefSeq" id="WP_163066098.1">
    <property type="nucleotide sequence ID" value="NZ_CP048649.1"/>
</dbReference>
<evidence type="ECO:0000256" key="1">
    <source>
        <dbReference type="ARBA" id="ARBA00010688"/>
    </source>
</evidence>
<dbReference type="PROSITE" id="PS00584">
    <property type="entry name" value="PFKB_KINASES_2"/>
    <property type="match status" value="1"/>
</dbReference>
<keyword evidence="7" id="KW-1185">Reference proteome</keyword>
<dbReference type="PANTHER" id="PTHR10584:SF166">
    <property type="entry name" value="RIBOKINASE"/>
    <property type="match status" value="1"/>
</dbReference>
<dbReference type="PANTHER" id="PTHR10584">
    <property type="entry name" value="SUGAR KINASE"/>
    <property type="match status" value="1"/>
</dbReference>